<protein>
    <submittedName>
        <fullName evidence="1">Uncharacterized protein</fullName>
    </submittedName>
</protein>
<dbReference type="Proteomes" id="UP000694018">
    <property type="component" value="Chromosome"/>
</dbReference>
<dbReference type="AlphaFoldDB" id="A0A8F5BQG9"/>
<evidence type="ECO:0000313" key="1">
    <source>
        <dbReference type="EMBL" id="QXJ29600.1"/>
    </source>
</evidence>
<sequence>MTLLEIPIPPNDLSQITDEIHYNEFKESAI</sequence>
<gene>
    <name evidence="1" type="ORF">J5U23_02473</name>
</gene>
<evidence type="ECO:0000313" key="2">
    <source>
        <dbReference type="Proteomes" id="UP000694018"/>
    </source>
</evidence>
<name>A0A8F5BQG9_SACSH</name>
<accession>A0A8F5BQG9</accession>
<dbReference type="KEGG" id="sshi:J5U23_02473"/>
<organism evidence="1 2">
    <name type="scientific">Saccharolobus shibatae (strain ATCC 51178 / DSM 5389 / JCM 8931 / NBRC 15437 / B12)</name>
    <name type="common">Sulfolobus shibatae</name>
    <dbReference type="NCBI Taxonomy" id="523848"/>
    <lineage>
        <taxon>Archaea</taxon>
        <taxon>Thermoproteota</taxon>
        <taxon>Thermoprotei</taxon>
        <taxon>Sulfolobales</taxon>
        <taxon>Sulfolobaceae</taxon>
        <taxon>Saccharolobus</taxon>
    </lineage>
</organism>
<proteinExistence type="predicted"/>
<reference evidence="1" key="1">
    <citation type="journal article" date="2021" name="Environ. Microbiol.">
        <title>New insights into the diversity and evolution of the archaeal mobilome from three complete genomes of Saccharolobus shibatae.</title>
        <authorList>
            <person name="Medvedeva S."/>
            <person name="Brandt D."/>
            <person name="Cvirkaite-Krupovic V."/>
            <person name="Liu Y."/>
            <person name="Severinov K."/>
            <person name="Ishino S."/>
            <person name="Ishino Y."/>
            <person name="Prangishvili D."/>
            <person name="Kalinowski J."/>
            <person name="Krupovic M."/>
        </authorList>
    </citation>
    <scope>NUCLEOTIDE SEQUENCE</scope>
    <source>
        <strain evidence="1">B12</strain>
    </source>
</reference>
<dbReference type="EMBL" id="CP077717">
    <property type="protein sequence ID" value="QXJ29600.1"/>
    <property type="molecule type" value="Genomic_DNA"/>
</dbReference>